<dbReference type="EMBL" id="CAKKNE010000001">
    <property type="protein sequence ID" value="CAH0366891.1"/>
    <property type="molecule type" value="Genomic_DNA"/>
</dbReference>
<feature type="non-terminal residue" evidence="1">
    <location>
        <position position="1"/>
    </location>
</feature>
<evidence type="ECO:0000313" key="2">
    <source>
        <dbReference type="Proteomes" id="UP000789595"/>
    </source>
</evidence>
<name>A0A8J2SAZ7_9STRA</name>
<proteinExistence type="predicted"/>
<organism evidence="1 2">
    <name type="scientific">Pelagomonas calceolata</name>
    <dbReference type="NCBI Taxonomy" id="35677"/>
    <lineage>
        <taxon>Eukaryota</taxon>
        <taxon>Sar</taxon>
        <taxon>Stramenopiles</taxon>
        <taxon>Ochrophyta</taxon>
        <taxon>Pelagophyceae</taxon>
        <taxon>Pelagomonadales</taxon>
        <taxon>Pelagomonadaceae</taxon>
        <taxon>Pelagomonas</taxon>
    </lineage>
</organism>
<accession>A0A8J2SAZ7</accession>
<comment type="caution">
    <text evidence="1">The sequence shown here is derived from an EMBL/GenBank/DDBJ whole genome shotgun (WGS) entry which is preliminary data.</text>
</comment>
<gene>
    <name evidence="1" type="ORF">PECAL_1P34050</name>
</gene>
<dbReference type="AlphaFoldDB" id="A0A8J2SAZ7"/>
<reference evidence="1" key="1">
    <citation type="submission" date="2021-11" db="EMBL/GenBank/DDBJ databases">
        <authorList>
            <consortium name="Genoscope - CEA"/>
            <person name="William W."/>
        </authorList>
    </citation>
    <scope>NUCLEOTIDE SEQUENCE</scope>
</reference>
<protein>
    <submittedName>
        <fullName evidence="1">Uncharacterized protein</fullName>
    </submittedName>
</protein>
<evidence type="ECO:0000313" key="1">
    <source>
        <dbReference type="EMBL" id="CAH0366891.1"/>
    </source>
</evidence>
<dbReference type="Proteomes" id="UP000789595">
    <property type="component" value="Unassembled WGS sequence"/>
</dbReference>
<sequence>SIGGVRRAARRGDGRSRRRYVGVLVHVQEVAGRRRDGRGRLLRRTVDDKYAAALFEQCDDVGPLQRAVDHDARPLREARHRAERHRVELGTRHLDGRLGDDVDARRREDASNQVVALDAATRGLARRLQHVQQRADVHRVELALPHAHAPPALAIVLAPRPLVDHRVGRQLVTAHRADAVPAQPLHDAVLVEQVAAGEARRELARHVVLEADRAALVVLRQVVGGDADDGDPFQRARRRRRRALLRRRRRRRGLRHLLRRLVQGLLEPHVARAAVRHLHAARRARRAPLRLVAAPVGAAAASREPGQHFSGSLVLLSGAPELTLRLWLWLASWSLLLVSRYTL</sequence>
<keyword evidence="2" id="KW-1185">Reference proteome</keyword>